<dbReference type="AlphaFoldDB" id="A6DKT2"/>
<gene>
    <name evidence="2" type="ORF">LNTAR_01225</name>
</gene>
<dbReference type="SMART" id="SM00530">
    <property type="entry name" value="HTH_XRE"/>
    <property type="match status" value="1"/>
</dbReference>
<evidence type="ECO:0000259" key="1">
    <source>
        <dbReference type="PROSITE" id="PS50943"/>
    </source>
</evidence>
<dbReference type="RefSeq" id="WP_007278494.1">
    <property type="nucleotide sequence ID" value="NZ_ABCK01000007.1"/>
</dbReference>
<reference evidence="2 3" key="1">
    <citation type="journal article" date="2010" name="J. Bacteriol.">
        <title>Genome sequence of Lentisphaera araneosa HTCC2155T, the type species of the order Lentisphaerales in the phylum Lentisphaerae.</title>
        <authorList>
            <person name="Thrash J.C."/>
            <person name="Cho J.C."/>
            <person name="Vergin K.L."/>
            <person name="Morris R.M."/>
            <person name="Giovannoni S.J."/>
        </authorList>
    </citation>
    <scope>NUCLEOTIDE SEQUENCE [LARGE SCALE GENOMIC DNA]</scope>
    <source>
        <strain evidence="2 3">HTCC2155</strain>
    </source>
</reference>
<protein>
    <recommendedName>
        <fullName evidence="1">HTH cro/C1-type domain-containing protein</fullName>
    </recommendedName>
</protein>
<evidence type="ECO:0000313" key="3">
    <source>
        <dbReference type="Proteomes" id="UP000004947"/>
    </source>
</evidence>
<evidence type="ECO:0000313" key="2">
    <source>
        <dbReference type="EMBL" id="EDM27980.1"/>
    </source>
</evidence>
<dbReference type="Gene3D" id="1.10.260.40">
    <property type="entry name" value="lambda repressor-like DNA-binding domains"/>
    <property type="match status" value="1"/>
</dbReference>
<feature type="domain" description="HTH cro/C1-type" evidence="1">
    <location>
        <begin position="11"/>
        <end position="65"/>
    </location>
</feature>
<dbReference type="STRING" id="313628.LNTAR_01225"/>
<dbReference type="InterPro" id="IPR001387">
    <property type="entry name" value="Cro/C1-type_HTH"/>
</dbReference>
<sequence length="76" mass="8539">MDYMKKISLMVKEHRKAIGLTQLELANIAGVGKTSVFDIEKAKQSIRFDNLVKVLEALNIKIELTSSYEGINNEKA</sequence>
<name>A6DKT2_9BACT</name>
<proteinExistence type="predicted"/>
<organism evidence="2 3">
    <name type="scientific">Lentisphaera araneosa HTCC2155</name>
    <dbReference type="NCBI Taxonomy" id="313628"/>
    <lineage>
        <taxon>Bacteria</taxon>
        <taxon>Pseudomonadati</taxon>
        <taxon>Lentisphaerota</taxon>
        <taxon>Lentisphaeria</taxon>
        <taxon>Lentisphaerales</taxon>
        <taxon>Lentisphaeraceae</taxon>
        <taxon>Lentisphaera</taxon>
    </lineage>
</organism>
<dbReference type="PROSITE" id="PS50943">
    <property type="entry name" value="HTH_CROC1"/>
    <property type="match status" value="1"/>
</dbReference>
<dbReference type="Proteomes" id="UP000004947">
    <property type="component" value="Unassembled WGS sequence"/>
</dbReference>
<dbReference type="eggNOG" id="COG1476">
    <property type="taxonomic scope" value="Bacteria"/>
</dbReference>
<dbReference type="EMBL" id="ABCK01000007">
    <property type="protein sequence ID" value="EDM27980.1"/>
    <property type="molecule type" value="Genomic_DNA"/>
</dbReference>
<dbReference type="CDD" id="cd00093">
    <property type="entry name" value="HTH_XRE"/>
    <property type="match status" value="1"/>
</dbReference>
<dbReference type="InterPro" id="IPR010982">
    <property type="entry name" value="Lambda_DNA-bd_dom_sf"/>
</dbReference>
<dbReference type="SUPFAM" id="SSF47413">
    <property type="entry name" value="lambda repressor-like DNA-binding domains"/>
    <property type="match status" value="1"/>
</dbReference>
<accession>A6DKT2</accession>
<comment type="caution">
    <text evidence="2">The sequence shown here is derived from an EMBL/GenBank/DDBJ whole genome shotgun (WGS) entry which is preliminary data.</text>
</comment>
<dbReference type="GO" id="GO:0003677">
    <property type="term" value="F:DNA binding"/>
    <property type="evidence" value="ECO:0007669"/>
    <property type="project" value="InterPro"/>
</dbReference>
<keyword evidence="3" id="KW-1185">Reference proteome</keyword>
<dbReference type="Pfam" id="PF01381">
    <property type="entry name" value="HTH_3"/>
    <property type="match status" value="1"/>
</dbReference>